<dbReference type="InterPro" id="IPR036942">
    <property type="entry name" value="Beta-barrel_TonB_sf"/>
</dbReference>
<organism evidence="13 14">
    <name type="scientific">Microbulbifer rhizosphaerae</name>
    <dbReference type="NCBI Taxonomy" id="1562603"/>
    <lineage>
        <taxon>Bacteria</taxon>
        <taxon>Pseudomonadati</taxon>
        <taxon>Pseudomonadota</taxon>
        <taxon>Gammaproteobacteria</taxon>
        <taxon>Cellvibrionales</taxon>
        <taxon>Microbulbiferaceae</taxon>
        <taxon>Microbulbifer</taxon>
    </lineage>
</organism>
<dbReference type="PANTHER" id="PTHR40980:SF3">
    <property type="entry name" value="TONB-DEPENDENT RECEPTOR-LIKE BETA-BARREL DOMAIN-CONTAINING PROTEIN"/>
    <property type="match status" value="1"/>
</dbReference>
<dbReference type="Proteomes" id="UP000535937">
    <property type="component" value="Unassembled WGS sequence"/>
</dbReference>
<dbReference type="InterPro" id="IPR039426">
    <property type="entry name" value="TonB-dep_rcpt-like"/>
</dbReference>
<dbReference type="Gene3D" id="2.170.130.10">
    <property type="entry name" value="TonB-dependent receptor, plug domain"/>
    <property type="match status" value="1"/>
</dbReference>
<evidence type="ECO:0000256" key="4">
    <source>
        <dbReference type="ARBA" id="ARBA00022692"/>
    </source>
</evidence>
<keyword evidence="2 8" id="KW-0813">Transport</keyword>
<comment type="caution">
    <text evidence="13">The sequence shown here is derived from an EMBL/GenBank/DDBJ whole genome shotgun (WGS) entry which is preliminary data.</text>
</comment>
<evidence type="ECO:0000256" key="10">
    <source>
        <dbReference type="SAM" id="SignalP"/>
    </source>
</evidence>
<gene>
    <name evidence="13" type="ORF">FHS09_001687</name>
</gene>
<dbReference type="PANTHER" id="PTHR40980">
    <property type="entry name" value="PLUG DOMAIN-CONTAINING PROTEIN"/>
    <property type="match status" value="1"/>
</dbReference>
<reference evidence="13 14" key="1">
    <citation type="submission" date="2020-08" db="EMBL/GenBank/DDBJ databases">
        <title>Genomic Encyclopedia of Type Strains, Phase III (KMG-III): the genomes of soil and plant-associated and newly described type strains.</title>
        <authorList>
            <person name="Whitman W."/>
        </authorList>
    </citation>
    <scope>NUCLEOTIDE SEQUENCE [LARGE SCALE GENOMIC DNA]</scope>
    <source>
        <strain evidence="13 14">CECT 8799</strain>
    </source>
</reference>
<keyword evidence="6 8" id="KW-0472">Membrane</keyword>
<feature type="domain" description="TonB-dependent receptor-like beta-barrel" evidence="11">
    <location>
        <begin position="445"/>
        <end position="893"/>
    </location>
</feature>
<evidence type="ECO:0000256" key="7">
    <source>
        <dbReference type="ARBA" id="ARBA00023237"/>
    </source>
</evidence>
<name>A0A7W4Z8R7_9GAMM</name>
<dbReference type="PROSITE" id="PS52016">
    <property type="entry name" value="TONB_DEPENDENT_REC_3"/>
    <property type="match status" value="1"/>
</dbReference>
<feature type="chain" id="PRO_5030844589" evidence="10">
    <location>
        <begin position="26"/>
        <end position="927"/>
    </location>
</feature>
<dbReference type="Pfam" id="PF07715">
    <property type="entry name" value="Plug"/>
    <property type="match status" value="1"/>
</dbReference>
<evidence type="ECO:0000256" key="6">
    <source>
        <dbReference type="ARBA" id="ARBA00023136"/>
    </source>
</evidence>
<evidence type="ECO:0000256" key="8">
    <source>
        <dbReference type="PROSITE-ProRule" id="PRU01360"/>
    </source>
</evidence>
<feature type="domain" description="TonB-dependent receptor plug" evidence="12">
    <location>
        <begin position="51"/>
        <end position="149"/>
    </location>
</feature>
<keyword evidence="14" id="KW-1185">Reference proteome</keyword>
<evidence type="ECO:0000256" key="3">
    <source>
        <dbReference type="ARBA" id="ARBA00022452"/>
    </source>
</evidence>
<keyword evidence="13" id="KW-0675">Receptor</keyword>
<keyword evidence="5 9" id="KW-0798">TonB box</keyword>
<evidence type="ECO:0000313" key="13">
    <source>
        <dbReference type="EMBL" id="MBB3060867.1"/>
    </source>
</evidence>
<dbReference type="InterPro" id="IPR000531">
    <property type="entry name" value="Beta-barrel_TonB"/>
</dbReference>
<evidence type="ECO:0000256" key="2">
    <source>
        <dbReference type="ARBA" id="ARBA00022448"/>
    </source>
</evidence>
<evidence type="ECO:0000256" key="9">
    <source>
        <dbReference type="RuleBase" id="RU003357"/>
    </source>
</evidence>
<proteinExistence type="inferred from homology"/>
<dbReference type="SUPFAM" id="SSF56935">
    <property type="entry name" value="Porins"/>
    <property type="match status" value="1"/>
</dbReference>
<dbReference type="InterPro" id="IPR010104">
    <property type="entry name" value="TonB_rcpt_bac"/>
</dbReference>
<evidence type="ECO:0000259" key="11">
    <source>
        <dbReference type="Pfam" id="PF00593"/>
    </source>
</evidence>
<keyword evidence="7 8" id="KW-0998">Cell outer membrane</keyword>
<evidence type="ECO:0000259" key="12">
    <source>
        <dbReference type="Pfam" id="PF07715"/>
    </source>
</evidence>
<protein>
    <submittedName>
        <fullName evidence="13">TonB-dependent receptor</fullName>
    </submittedName>
</protein>
<dbReference type="InterPro" id="IPR012910">
    <property type="entry name" value="Plug_dom"/>
</dbReference>
<evidence type="ECO:0000256" key="1">
    <source>
        <dbReference type="ARBA" id="ARBA00004571"/>
    </source>
</evidence>
<keyword evidence="4 8" id="KW-0812">Transmembrane</keyword>
<keyword evidence="3 8" id="KW-1134">Transmembrane beta strand</keyword>
<keyword evidence="10" id="KW-0732">Signal</keyword>
<dbReference type="EMBL" id="JACHWZ010000006">
    <property type="protein sequence ID" value="MBB3060867.1"/>
    <property type="molecule type" value="Genomic_DNA"/>
</dbReference>
<dbReference type="NCBIfam" id="TIGR01782">
    <property type="entry name" value="TonB-Xanth-Caul"/>
    <property type="match status" value="1"/>
</dbReference>
<comment type="similarity">
    <text evidence="8 9">Belongs to the TonB-dependent receptor family.</text>
</comment>
<evidence type="ECO:0000256" key="5">
    <source>
        <dbReference type="ARBA" id="ARBA00023077"/>
    </source>
</evidence>
<dbReference type="RefSeq" id="WP_183458677.1">
    <property type="nucleotide sequence ID" value="NZ_JACHWZ010000006.1"/>
</dbReference>
<dbReference type="GO" id="GO:0009279">
    <property type="term" value="C:cell outer membrane"/>
    <property type="evidence" value="ECO:0007669"/>
    <property type="project" value="UniProtKB-SubCell"/>
</dbReference>
<dbReference type="Pfam" id="PF00593">
    <property type="entry name" value="TonB_dep_Rec_b-barrel"/>
    <property type="match status" value="1"/>
</dbReference>
<comment type="subcellular location">
    <subcellularLocation>
        <location evidence="1 8">Cell outer membrane</location>
        <topology evidence="1 8">Multi-pass membrane protein</topology>
    </subcellularLocation>
</comment>
<accession>A0A7W4Z8R7</accession>
<feature type="signal peptide" evidence="10">
    <location>
        <begin position="1"/>
        <end position="25"/>
    </location>
</feature>
<dbReference type="AlphaFoldDB" id="A0A7W4Z8R7"/>
<dbReference type="InterPro" id="IPR037066">
    <property type="entry name" value="Plug_dom_sf"/>
</dbReference>
<sequence>MFKQRLLCSSIATVTALSGMQVVQAQDAEPVEEIVVTGVRASLEKGIEIKREKIQIVDSIVAEDIGKFPDNNVVEALQRVTGVQVTDRGAGEVSGVSIRGLTDVGTTINGRQIFTASSRDVSLQDVPASLLSGVDVYKTRSASQLESGIAGQVDIHTHRPFDFDGSKVSLAGRGIYQEQADSTDPNLSALFSNRWETSAGEFGALVNLSYAETNFRDQSVTAGAGVLFVGADAPDGFVPYQRIFNGSPEVGGEQVWQEGLEKGMPFAPGSTVNINGEDVEYLIGRDAVFAVDGSGERERPAANISLQWAPNDSSEYLFEAFYNGYRSERFNSLNFTFVDSWEDSSHLPRGGEIEVFDGTNIVKTRDVAASYGFTSGDLLVGKTDSYLYAVGGKWDIGDRLQLRSELNYQKSEYKETFFAMRAERVAYGLGVDFNAGDGVPEVEFYDDPNTEVDESNLADASQWNAAQLYDQGASRKGDAFTWTFDGDLELDLGAFHRLSFGVRADNRTANEASKAQDGGILGVPLGDLDPGLTYTSRGFFDGRADVATRWVVPDGHHIASNAGTYREMYGLTKQPLEETFEIDELTTSLYAKALYEAGPFDGEIGLRYTRVKRDMEFYDVEFESGEDGYFSSASTSDGKLLPTLVARWHINDDLMARFAYTQTLRHPGFASLNSHISWGDDVTNIGLAEASGGNPDLEPTESQNFDLSLEWYFAESSALYGTLFRRNIDGFEVTSRRVVWHQPEGETEERRFALTQPTNSSDGVLQGLELGVVYFPENLPDFLDGLGVQASYTALDSEQKVDDFDNNGDKTGQVEVPMFGVSDSSYSVVLAYDKSDLDMRLSYVWRDDFLHHHEARLFANPVGVYNGEETSLDFQASYSPMENLTFTFDATNLLDDYYQSYYEYPDIYNFGSSIYSRTFALGARYSF</sequence>
<dbReference type="Gene3D" id="2.40.170.20">
    <property type="entry name" value="TonB-dependent receptor, beta-barrel domain"/>
    <property type="match status" value="1"/>
</dbReference>
<evidence type="ECO:0000313" key="14">
    <source>
        <dbReference type="Proteomes" id="UP000535937"/>
    </source>
</evidence>